<accession>A0A074VB77</accession>
<dbReference type="AlphaFoldDB" id="A0A074VB77"/>
<comment type="caution">
    <text evidence="1">The sequence shown here is derived from an EMBL/GenBank/DDBJ whole genome shotgun (WGS) entry which is preliminary data.</text>
</comment>
<sequence>MKQFFFIMCCCLALTACGKKISTSNLPQSCQDLFKRWDELIVKMESNSNIPASHVQYEKDDRAIIFNAVQNIEESKKVGMCEFSRRSVDKKLQALASDPHGLDEHIKKMEEQNNYN</sequence>
<protein>
    <recommendedName>
        <fullName evidence="3">Lipoprotein</fullName>
    </recommendedName>
</protein>
<proteinExistence type="predicted"/>
<organism evidence="1 2">
    <name type="scientific">Snodgrassella alvi SCGC AB-598-J21</name>
    <dbReference type="NCBI Taxonomy" id="1385367"/>
    <lineage>
        <taxon>Bacteria</taxon>
        <taxon>Pseudomonadati</taxon>
        <taxon>Pseudomonadota</taxon>
        <taxon>Betaproteobacteria</taxon>
        <taxon>Neisseriales</taxon>
        <taxon>Neisseriaceae</taxon>
        <taxon>Snodgrassella</taxon>
    </lineage>
</organism>
<evidence type="ECO:0000313" key="2">
    <source>
        <dbReference type="Proteomes" id="UP000027644"/>
    </source>
</evidence>
<gene>
    <name evidence="1" type="ORF">SASC598J21_011290</name>
</gene>
<name>A0A074VB77_9NEIS</name>
<evidence type="ECO:0008006" key="3">
    <source>
        <dbReference type="Google" id="ProtNLM"/>
    </source>
</evidence>
<dbReference type="PROSITE" id="PS51257">
    <property type="entry name" value="PROKAR_LIPOPROTEIN"/>
    <property type="match status" value="1"/>
</dbReference>
<dbReference type="Proteomes" id="UP000027644">
    <property type="component" value="Unassembled WGS sequence"/>
</dbReference>
<dbReference type="EMBL" id="AVQL01000436">
    <property type="protein sequence ID" value="KEQ01132.1"/>
    <property type="molecule type" value="Genomic_DNA"/>
</dbReference>
<reference evidence="1 2" key="1">
    <citation type="journal article" date="2014" name="PLoS Genet.">
        <title>Hidden diversity in honey bee gut symbionts detected by single-cell genomics.</title>
        <authorList>
            <person name="Engel P."/>
            <person name="Stepanauskas R."/>
            <person name="Moran N."/>
        </authorList>
    </citation>
    <scope>NUCLEOTIDE SEQUENCE [LARGE SCALE GENOMIC DNA]</scope>
    <source>
        <strain evidence="1 2">SCGC AB-598-J21</strain>
    </source>
</reference>
<evidence type="ECO:0000313" key="1">
    <source>
        <dbReference type="EMBL" id="KEQ01132.1"/>
    </source>
</evidence>